<protein>
    <submittedName>
        <fullName evidence="1">Integrase</fullName>
    </submittedName>
</protein>
<organism evidence="1 2">
    <name type="scientific">Lasius niger</name>
    <name type="common">Black garden ant</name>
    <dbReference type="NCBI Taxonomy" id="67767"/>
    <lineage>
        <taxon>Eukaryota</taxon>
        <taxon>Metazoa</taxon>
        <taxon>Ecdysozoa</taxon>
        <taxon>Arthropoda</taxon>
        <taxon>Hexapoda</taxon>
        <taxon>Insecta</taxon>
        <taxon>Pterygota</taxon>
        <taxon>Neoptera</taxon>
        <taxon>Endopterygota</taxon>
        <taxon>Hymenoptera</taxon>
        <taxon>Apocrita</taxon>
        <taxon>Aculeata</taxon>
        <taxon>Formicoidea</taxon>
        <taxon>Formicidae</taxon>
        <taxon>Formicinae</taxon>
        <taxon>Lasius</taxon>
        <taxon>Lasius</taxon>
    </lineage>
</organism>
<evidence type="ECO:0000313" key="2">
    <source>
        <dbReference type="Proteomes" id="UP000036403"/>
    </source>
</evidence>
<comment type="caution">
    <text evidence="1">The sequence shown here is derived from an EMBL/GenBank/DDBJ whole genome shotgun (WGS) entry which is preliminary data.</text>
</comment>
<gene>
    <name evidence="1" type="ORF">RF55_10950</name>
</gene>
<name>A0A0J7KGM1_LASNI</name>
<dbReference type="AlphaFoldDB" id="A0A0J7KGM1"/>
<accession>A0A0J7KGM1</accession>
<dbReference type="PaxDb" id="67767-A0A0J7KGM1"/>
<dbReference type="Proteomes" id="UP000036403">
    <property type="component" value="Unassembled WGS sequence"/>
</dbReference>
<sequence>MLSAGLFSAQPQLQRPQSTFLIKSQWITISTIFSLNSAFKKRFPHQPPVWKKRSARLISRPLIHETALGATSYGSHSNRQRVNSVIQGQPLNVVCDASYGALNGQSIPHSSLLIHF</sequence>
<dbReference type="EMBL" id="LBMM01007780">
    <property type="protein sequence ID" value="KMQ89427.1"/>
    <property type="molecule type" value="Genomic_DNA"/>
</dbReference>
<evidence type="ECO:0000313" key="1">
    <source>
        <dbReference type="EMBL" id="KMQ89427.1"/>
    </source>
</evidence>
<reference evidence="1 2" key="1">
    <citation type="submission" date="2015-04" db="EMBL/GenBank/DDBJ databases">
        <title>Lasius niger genome sequencing.</title>
        <authorList>
            <person name="Konorov E.A."/>
            <person name="Nikitin M.A."/>
            <person name="Kirill M.V."/>
            <person name="Chang P."/>
        </authorList>
    </citation>
    <scope>NUCLEOTIDE SEQUENCE [LARGE SCALE GENOMIC DNA]</scope>
    <source>
        <tissue evidence="1">Whole</tissue>
    </source>
</reference>
<proteinExistence type="predicted"/>
<keyword evidence="2" id="KW-1185">Reference proteome</keyword>